<reference evidence="8 9" key="1">
    <citation type="submission" date="2011-11" db="EMBL/GenBank/DDBJ databases">
        <authorList>
            <person name="Weinstock G."/>
            <person name="Sodergren E."/>
            <person name="Clifton S."/>
            <person name="Fulton L."/>
            <person name="Fulton B."/>
            <person name="Courtney L."/>
            <person name="Fronick C."/>
            <person name="Harrison M."/>
            <person name="Strong C."/>
            <person name="Farmer C."/>
            <person name="Delahaunty K."/>
            <person name="Markovic C."/>
            <person name="Hall O."/>
            <person name="Minx P."/>
            <person name="Tomlinson C."/>
            <person name="Mitreva M."/>
            <person name="Hou S."/>
            <person name="Chen J."/>
            <person name="Wollam A."/>
            <person name="Pepin K.H."/>
            <person name="Johnson M."/>
            <person name="Bhonagiri V."/>
            <person name="Zhang X."/>
            <person name="Suruliraj S."/>
            <person name="Warren W."/>
            <person name="Chinwalla A."/>
            <person name="Mardis E.R."/>
            <person name="Wilson R.K."/>
        </authorList>
    </citation>
    <scope>NUCLEOTIDE SEQUENCE [LARGE SCALE GENOMIC DNA]</scope>
    <source>
        <strain evidence="8 9">YIT 11816</strain>
    </source>
</reference>
<dbReference type="STRING" id="762967.HMPREF9440_00739"/>
<dbReference type="Gene3D" id="1.10.8.60">
    <property type="match status" value="1"/>
</dbReference>
<keyword evidence="3" id="KW-0805">Transcription regulation</keyword>
<dbReference type="InterPro" id="IPR025662">
    <property type="entry name" value="Sigma_54_int_dom_ATP-bd_1"/>
</dbReference>
<evidence type="ECO:0000256" key="6">
    <source>
        <dbReference type="ARBA" id="ARBA00023163"/>
    </source>
</evidence>
<dbReference type="CDD" id="cd00009">
    <property type="entry name" value="AAA"/>
    <property type="match status" value="1"/>
</dbReference>
<keyword evidence="9" id="KW-1185">Reference proteome</keyword>
<dbReference type="PANTHER" id="PTHR32071">
    <property type="entry name" value="TRANSCRIPTIONAL REGULATORY PROTEIN"/>
    <property type="match status" value="1"/>
</dbReference>
<dbReference type="InterPro" id="IPR003593">
    <property type="entry name" value="AAA+_ATPase"/>
</dbReference>
<dbReference type="RefSeq" id="WP_008541407.1">
    <property type="nucleotide sequence ID" value="NZ_JH604916.1"/>
</dbReference>
<gene>
    <name evidence="8" type="ORF">HMPREF9440_00739</name>
</gene>
<dbReference type="InterPro" id="IPR002078">
    <property type="entry name" value="Sigma_54_int"/>
</dbReference>
<evidence type="ECO:0000256" key="2">
    <source>
        <dbReference type="ARBA" id="ARBA00022840"/>
    </source>
</evidence>
<evidence type="ECO:0000313" key="8">
    <source>
        <dbReference type="EMBL" id="EHY31866.1"/>
    </source>
</evidence>
<organism evidence="8 9">
    <name type="scientific">Sutterella parvirubra YIT 11816</name>
    <dbReference type="NCBI Taxonomy" id="762967"/>
    <lineage>
        <taxon>Bacteria</taxon>
        <taxon>Pseudomonadati</taxon>
        <taxon>Pseudomonadota</taxon>
        <taxon>Betaproteobacteria</taxon>
        <taxon>Burkholderiales</taxon>
        <taxon>Sutterellaceae</taxon>
        <taxon>Sutterella</taxon>
    </lineage>
</organism>
<dbReference type="PROSITE" id="PS00675">
    <property type="entry name" value="SIGMA54_INTERACT_1"/>
    <property type="match status" value="1"/>
</dbReference>
<dbReference type="Proteomes" id="UP000004956">
    <property type="component" value="Unassembled WGS sequence"/>
</dbReference>
<evidence type="ECO:0000256" key="4">
    <source>
        <dbReference type="ARBA" id="ARBA00023125"/>
    </source>
</evidence>
<dbReference type="Gene3D" id="1.10.10.60">
    <property type="entry name" value="Homeodomain-like"/>
    <property type="match status" value="1"/>
</dbReference>
<keyword evidence="6" id="KW-0804">Transcription</keyword>
<evidence type="ECO:0000256" key="3">
    <source>
        <dbReference type="ARBA" id="ARBA00023015"/>
    </source>
</evidence>
<dbReference type="InterPro" id="IPR058031">
    <property type="entry name" value="AAA_lid_NorR"/>
</dbReference>
<dbReference type="PATRIC" id="fig|762967.3.peg.592"/>
<dbReference type="Gene3D" id="3.30.450.40">
    <property type="match status" value="1"/>
</dbReference>
<comment type="caution">
    <text evidence="8">The sequence shown here is derived from an EMBL/GenBank/DDBJ whole genome shotgun (WGS) entry which is preliminary data.</text>
</comment>
<dbReference type="GO" id="GO:0003677">
    <property type="term" value="F:DNA binding"/>
    <property type="evidence" value="ECO:0007669"/>
    <property type="project" value="UniProtKB-KW"/>
</dbReference>
<dbReference type="GO" id="GO:0005524">
    <property type="term" value="F:ATP binding"/>
    <property type="evidence" value="ECO:0007669"/>
    <property type="project" value="UniProtKB-KW"/>
</dbReference>
<evidence type="ECO:0000313" key="9">
    <source>
        <dbReference type="Proteomes" id="UP000004956"/>
    </source>
</evidence>
<dbReference type="SUPFAM" id="SSF52540">
    <property type="entry name" value="P-loop containing nucleoside triphosphate hydrolases"/>
    <property type="match status" value="1"/>
</dbReference>
<keyword evidence="4" id="KW-0238">DNA-binding</keyword>
<dbReference type="InterPro" id="IPR027417">
    <property type="entry name" value="P-loop_NTPase"/>
</dbReference>
<dbReference type="OrthoDB" id="9761705at2"/>
<dbReference type="EMBL" id="AFBQ01000103">
    <property type="protein sequence ID" value="EHY31866.1"/>
    <property type="molecule type" value="Genomic_DNA"/>
</dbReference>
<keyword evidence="1" id="KW-0547">Nucleotide-binding</keyword>
<dbReference type="PROSITE" id="PS00676">
    <property type="entry name" value="SIGMA54_INTERACT_2"/>
    <property type="match status" value="1"/>
</dbReference>
<dbReference type="InterPro" id="IPR025944">
    <property type="entry name" value="Sigma_54_int_dom_CS"/>
</dbReference>
<proteinExistence type="predicted"/>
<dbReference type="PROSITE" id="PS50045">
    <property type="entry name" value="SIGMA54_INTERACT_4"/>
    <property type="match status" value="1"/>
</dbReference>
<dbReference type="SMART" id="SM00382">
    <property type="entry name" value="AAA"/>
    <property type="match status" value="1"/>
</dbReference>
<evidence type="ECO:0000256" key="1">
    <source>
        <dbReference type="ARBA" id="ARBA00022741"/>
    </source>
</evidence>
<evidence type="ECO:0000259" key="7">
    <source>
        <dbReference type="PROSITE" id="PS50045"/>
    </source>
</evidence>
<dbReference type="PANTHER" id="PTHR32071:SF117">
    <property type="entry name" value="PTS-DEPENDENT DIHYDROXYACETONE KINASE OPERON REGULATORY PROTEIN-RELATED"/>
    <property type="match status" value="1"/>
</dbReference>
<dbReference type="Pfam" id="PF25601">
    <property type="entry name" value="AAA_lid_14"/>
    <property type="match status" value="1"/>
</dbReference>
<dbReference type="Gene3D" id="3.40.50.300">
    <property type="entry name" value="P-loop containing nucleotide triphosphate hydrolases"/>
    <property type="match status" value="1"/>
</dbReference>
<keyword evidence="2" id="KW-0067">ATP-binding</keyword>
<name>H3KDD0_9BURK</name>
<keyword evidence="5" id="KW-0010">Activator</keyword>
<dbReference type="InterPro" id="IPR025943">
    <property type="entry name" value="Sigma_54_int_dom_ATP-bd_2"/>
</dbReference>
<dbReference type="InterPro" id="IPR029016">
    <property type="entry name" value="GAF-like_dom_sf"/>
</dbReference>
<dbReference type="FunFam" id="3.40.50.300:FF:000006">
    <property type="entry name" value="DNA-binding transcriptional regulator NtrC"/>
    <property type="match status" value="1"/>
</dbReference>
<feature type="domain" description="Sigma-54 factor interaction" evidence="7">
    <location>
        <begin position="214"/>
        <end position="444"/>
    </location>
</feature>
<dbReference type="AlphaFoldDB" id="H3KDD0"/>
<dbReference type="Pfam" id="PF00158">
    <property type="entry name" value="Sigma54_activat"/>
    <property type="match status" value="1"/>
</dbReference>
<dbReference type="GO" id="GO:0006355">
    <property type="term" value="P:regulation of DNA-templated transcription"/>
    <property type="evidence" value="ECO:0007669"/>
    <property type="project" value="InterPro"/>
</dbReference>
<dbReference type="PROSITE" id="PS00688">
    <property type="entry name" value="SIGMA54_INTERACT_3"/>
    <property type="match status" value="1"/>
</dbReference>
<evidence type="ECO:0000256" key="5">
    <source>
        <dbReference type="ARBA" id="ARBA00023159"/>
    </source>
</evidence>
<dbReference type="HOGENOM" id="CLU_000445_0_6_4"/>
<accession>H3KDD0</accession>
<protein>
    <submittedName>
        <fullName evidence="8">Sigma-54 interaction domain protein</fullName>
    </submittedName>
</protein>
<sequence>MTDRLPSAPASPVDPVALMTALSSSLTLSTVFEHALEALGDAYPADGIFSNIFLSDPARIVFLACATKVRDGSGTGGHARIEGRMMSETVPVPAAVEPLRQTSSSEIVIADTLADDPFTAAIAPKLFPEMRSFIMLKLRLEDHPMGIVCFWSRRPRAFRPEHSAAPGHFKTLFALNVAFAFSRRLAEKFEALKSENLALQKTLASEKALPLRRLLAATPSMAKLEDRIRQAARFKVTVLITGESGTGKEVLANVIHEMSERSAKPFVRVNCAAIPEALMESEFFGHEEGAFTSATRRHVGFFEEADGGTLFLDEIGELPLLMQGKLLHALQNDAIRRVGGTVDVPVDVRVIAATNRDLEHQVEEKGFRLDLFYRLNLLPIAIPPLRERPEDVLPLVRRFLAELCASYGITQEPQITARAVEIAKTHPWPGNVRQLKNAVARTLLKGERLIEALEVDGRTAVLPAGDAAADTVKAEDPSGAPELPAASVSCDFETMQRRYFEALLKETRGRISGPDGAAARAGMHPNTLRSRLERLGLKVGRTVSAERV</sequence>